<evidence type="ECO:0000256" key="6">
    <source>
        <dbReference type="PROSITE-ProRule" id="PRU01248"/>
    </source>
</evidence>
<dbReference type="SUPFAM" id="SSF56349">
    <property type="entry name" value="DNA breaking-rejoining enzymes"/>
    <property type="match status" value="1"/>
</dbReference>
<dbReference type="InterPro" id="IPR050090">
    <property type="entry name" value="Tyrosine_recombinase_XerCD"/>
</dbReference>
<proteinExistence type="inferred from homology"/>
<dbReference type="Proteomes" id="UP000295472">
    <property type="component" value="Unassembled WGS sequence"/>
</dbReference>
<organism evidence="9 10">
    <name type="scientific">Halanaerobium congolense</name>
    <dbReference type="NCBI Taxonomy" id="54121"/>
    <lineage>
        <taxon>Bacteria</taxon>
        <taxon>Bacillati</taxon>
        <taxon>Bacillota</taxon>
        <taxon>Clostridia</taxon>
        <taxon>Halanaerobiales</taxon>
        <taxon>Halanaerobiaceae</taxon>
        <taxon>Halanaerobium</taxon>
    </lineage>
</organism>
<dbReference type="InterPro" id="IPR013762">
    <property type="entry name" value="Integrase-like_cat_sf"/>
</dbReference>
<sequence length="264" mass="31448">MIKIDVKQPDLEEILADFLEDKRSKRLSPATIDYYENNIHNFIVFTKTKNKNISHKDVNKKLINEYLVWLDRKYNYNTTSANTALRAIRVFVYYMIERNDLNIEPFKILLLPDNKRKKKEIYSTNELSKLLEKPNIKKTRFSTYRNWVIINFFLTAGARIKTTVNIQNQDIDLANQKITLFNYKTHHTYQVSFYGKFKKIIEEYMGIRKGAPEDYLFSTEYGEKLSRAGLRSAIVRYNRRRGVDRSNIHAFRHYVEEKIMVSSC</sequence>
<keyword evidence="3" id="KW-0229">DNA integration</keyword>
<dbReference type="PROSITE" id="PS51900">
    <property type="entry name" value="CB"/>
    <property type="match status" value="1"/>
</dbReference>
<evidence type="ECO:0000256" key="4">
    <source>
        <dbReference type="ARBA" id="ARBA00023125"/>
    </source>
</evidence>
<keyword evidence="5" id="KW-0233">DNA recombination</keyword>
<dbReference type="RefSeq" id="WP_134060037.1">
    <property type="nucleotide sequence ID" value="NZ_SOEF01000037.1"/>
</dbReference>
<dbReference type="PROSITE" id="PS51898">
    <property type="entry name" value="TYR_RECOMBINASE"/>
    <property type="match status" value="1"/>
</dbReference>
<dbReference type="PANTHER" id="PTHR30349">
    <property type="entry name" value="PHAGE INTEGRASE-RELATED"/>
    <property type="match status" value="1"/>
</dbReference>
<protein>
    <submittedName>
        <fullName evidence="9">Integrase/recombinase XerD</fullName>
    </submittedName>
</protein>
<comment type="caution">
    <text evidence="9">The sequence shown here is derived from an EMBL/GenBank/DDBJ whole genome shotgun (WGS) entry which is preliminary data.</text>
</comment>
<dbReference type="InterPro" id="IPR010998">
    <property type="entry name" value="Integrase_recombinase_N"/>
</dbReference>
<dbReference type="Gene3D" id="1.10.443.10">
    <property type="entry name" value="Intergrase catalytic core"/>
    <property type="match status" value="1"/>
</dbReference>
<dbReference type="GeneID" id="57013708"/>
<dbReference type="EMBL" id="SOEF01000037">
    <property type="protein sequence ID" value="TDX38288.1"/>
    <property type="molecule type" value="Genomic_DNA"/>
</dbReference>
<dbReference type="InterPro" id="IPR011010">
    <property type="entry name" value="DNA_brk_join_enz"/>
</dbReference>
<dbReference type="AlphaFoldDB" id="A0A4R8GGC6"/>
<evidence type="ECO:0000259" key="8">
    <source>
        <dbReference type="PROSITE" id="PS51900"/>
    </source>
</evidence>
<gene>
    <name evidence="9" type="ORF">C7954_1371</name>
</gene>
<dbReference type="GO" id="GO:0015074">
    <property type="term" value="P:DNA integration"/>
    <property type="evidence" value="ECO:0007669"/>
    <property type="project" value="UniProtKB-KW"/>
</dbReference>
<keyword evidence="4 6" id="KW-0238">DNA-binding</keyword>
<name>A0A4R8GGC6_9FIRM</name>
<dbReference type="InterPro" id="IPR004107">
    <property type="entry name" value="Integrase_SAM-like_N"/>
</dbReference>
<reference evidence="9 10" key="1">
    <citation type="submission" date="2019-03" db="EMBL/GenBank/DDBJ databases">
        <title>Subsurface microbial communities from deep shales in Ohio and West Virginia, USA.</title>
        <authorList>
            <person name="Wrighton K."/>
        </authorList>
    </citation>
    <scope>NUCLEOTIDE SEQUENCE [LARGE SCALE GENOMIC DNA]</scope>
    <source>
        <strain evidence="9 10">DSMZ 11287</strain>
    </source>
</reference>
<dbReference type="InterPro" id="IPR002104">
    <property type="entry name" value="Integrase_catalytic"/>
</dbReference>
<dbReference type="Gene3D" id="1.10.150.130">
    <property type="match status" value="1"/>
</dbReference>
<evidence type="ECO:0000259" key="7">
    <source>
        <dbReference type="PROSITE" id="PS51898"/>
    </source>
</evidence>
<comment type="function">
    <text evidence="1">Site-specific tyrosine recombinase, which acts by catalyzing the cutting and rejoining of the recombining DNA molecules.</text>
</comment>
<feature type="domain" description="Tyr recombinase" evidence="7">
    <location>
        <begin position="117"/>
        <end position="264"/>
    </location>
</feature>
<dbReference type="Pfam" id="PF00589">
    <property type="entry name" value="Phage_integrase"/>
    <property type="match status" value="1"/>
</dbReference>
<dbReference type="GO" id="GO:0006310">
    <property type="term" value="P:DNA recombination"/>
    <property type="evidence" value="ECO:0007669"/>
    <property type="project" value="UniProtKB-KW"/>
</dbReference>
<dbReference type="GO" id="GO:0003677">
    <property type="term" value="F:DNA binding"/>
    <property type="evidence" value="ECO:0007669"/>
    <property type="project" value="UniProtKB-UniRule"/>
</dbReference>
<feature type="domain" description="Core-binding (CB)" evidence="8">
    <location>
        <begin position="9"/>
        <end position="96"/>
    </location>
</feature>
<dbReference type="Pfam" id="PF13495">
    <property type="entry name" value="Phage_int_SAM_4"/>
    <property type="match status" value="1"/>
</dbReference>
<evidence type="ECO:0000256" key="2">
    <source>
        <dbReference type="ARBA" id="ARBA00008857"/>
    </source>
</evidence>
<dbReference type="InterPro" id="IPR044068">
    <property type="entry name" value="CB"/>
</dbReference>
<comment type="similarity">
    <text evidence="2">Belongs to the 'phage' integrase family.</text>
</comment>
<accession>A0A4R8GGC6</accession>
<dbReference type="PANTHER" id="PTHR30349:SF92">
    <property type="entry name" value="SITE-SPECIFIC RECOMBINASE"/>
    <property type="match status" value="1"/>
</dbReference>
<evidence type="ECO:0000313" key="9">
    <source>
        <dbReference type="EMBL" id="TDX38288.1"/>
    </source>
</evidence>
<evidence type="ECO:0000256" key="5">
    <source>
        <dbReference type="ARBA" id="ARBA00023172"/>
    </source>
</evidence>
<evidence type="ECO:0000256" key="1">
    <source>
        <dbReference type="ARBA" id="ARBA00003283"/>
    </source>
</evidence>
<evidence type="ECO:0000256" key="3">
    <source>
        <dbReference type="ARBA" id="ARBA00022908"/>
    </source>
</evidence>
<evidence type="ECO:0000313" key="10">
    <source>
        <dbReference type="Proteomes" id="UP000295472"/>
    </source>
</evidence>